<dbReference type="EMBL" id="ML996705">
    <property type="protein sequence ID" value="KAF2396931.1"/>
    <property type="molecule type" value="Genomic_DNA"/>
</dbReference>
<evidence type="ECO:0000313" key="1">
    <source>
        <dbReference type="EMBL" id="KAF2396931.1"/>
    </source>
</evidence>
<name>A0A6G1HM04_9PEZI</name>
<protein>
    <submittedName>
        <fullName evidence="1">Uncharacterized protein</fullName>
    </submittedName>
</protein>
<accession>A0A6G1HM04</accession>
<organism evidence="1 2">
    <name type="scientific">Trichodelitschia bisporula</name>
    <dbReference type="NCBI Taxonomy" id="703511"/>
    <lineage>
        <taxon>Eukaryota</taxon>
        <taxon>Fungi</taxon>
        <taxon>Dikarya</taxon>
        <taxon>Ascomycota</taxon>
        <taxon>Pezizomycotina</taxon>
        <taxon>Dothideomycetes</taxon>
        <taxon>Dothideomycetes incertae sedis</taxon>
        <taxon>Phaeotrichales</taxon>
        <taxon>Phaeotrichaceae</taxon>
        <taxon>Trichodelitschia</taxon>
    </lineage>
</organism>
<evidence type="ECO:0000313" key="2">
    <source>
        <dbReference type="Proteomes" id="UP000799640"/>
    </source>
</evidence>
<gene>
    <name evidence="1" type="ORF">EJ06DRAFT_179182</name>
</gene>
<reference evidence="1" key="1">
    <citation type="journal article" date="2020" name="Stud. Mycol.">
        <title>101 Dothideomycetes genomes: a test case for predicting lifestyles and emergence of pathogens.</title>
        <authorList>
            <person name="Haridas S."/>
            <person name="Albert R."/>
            <person name="Binder M."/>
            <person name="Bloem J."/>
            <person name="Labutti K."/>
            <person name="Salamov A."/>
            <person name="Andreopoulos B."/>
            <person name="Baker S."/>
            <person name="Barry K."/>
            <person name="Bills G."/>
            <person name="Bluhm B."/>
            <person name="Cannon C."/>
            <person name="Castanera R."/>
            <person name="Culley D."/>
            <person name="Daum C."/>
            <person name="Ezra D."/>
            <person name="Gonzalez J."/>
            <person name="Henrissat B."/>
            <person name="Kuo A."/>
            <person name="Liang C."/>
            <person name="Lipzen A."/>
            <person name="Lutzoni F."/>
            <person name="Magnuson J."/>
            <person name="Mondo S."/>
            <person name="Nolan M."/>
            <person name="Ohm R."/>
            <person name="Pangilinan J."/>
            <person name="Park H.-J."/>
            <person name="Ramirez L."/>
            <person name="Alfaro M."/>
            <person name="Sun H."/>
            <person name="Tritt A."/>
            <person name="Yoshinaga Y."/>
            <person name="Zwiers L.-H."/>
            <person name="Turgeon B."/>
            <person name="Goodwin S."/>
            <person name="Spatafora J."/>
            <person name="Crous P."/>
            <person name="Grigoriev I."/>
        </authorList>
    </citation>
    <scope>NUCLEOTIDE SEQUENCE</scope>
    <source>
        <strain evidence="1">CBS 262.69</strain>
    </source>
</reference>
<sequence length="210" mass="23140">MLLAPKARGHSSRIASFIDSYSSQRQDYSRRQRCESLNHHICLVCCSTFNCAYTSTHSRDAPRYTTAYFASQVCSLSAAVTLLPASSEQSSSRLQPQKSTVGLRKAYRVAHPKPIDNIPRGCILSPTAGFRTRGRRIRQPPSAFLSSVGLPRRLRRMQLAVPSALCLGNPTIHAASCPSLVQNRRQLPGPRCINRAALGQSMFVSKEGPR</sequence>
<dbReference type="AlphaFoldDB" id="A0A6G1HM04"/>
<proteinExistence type="predicted"/>
<dbReference type="Proteomes" id="UP000799640">
    <property type="component" value="Unassembled WGS sequence"/>
</dbReference>
<keyword evidence="2" id="KW-1185">Reference proteome</keyword>